<proteinExistence type="inferred from homology"/>
<comment type="similarity">
    <text evidence="7">Belongs to the cytochrome P450 family.</text>
</comment>
<reference evidence="10" key="1">
    <citation type="submission" date="2019-06" db="EMBL/GenBank/DDBJ databases">
        <title>Draft genome sequence of the griseofulvin-producing fungus Xylaria cubensis strain G536.</title>
        <authorList>
            <person name="Mead M.E."/>
            <person name="Raja H.A."/>
            <person name="Steenwyk J.L."/>
            <person name="Knowles S.L."/>
            <person name="Oberlies N.H."/>
            <person name="Rokas A."/>
        </authorList>
    </citation>
    <scope>NUCLEOTIDE SEQUENCE [LARGE SCALE GENOMIC DNA]</scope>
    <source>
        <strain evidence="10">G536</strain>
    </source>
</reference>
<feature type="chain" id="PRO_5021783984" description="Cytochrome P450" evidence="8">
    <location>
        <begin position="23"/>
        <end position="440"/>
    </location>
</feature>
<evidence type="ECO:0000256" key="3">
    <source>
        <dbReference type="ARBA" id="ARBA00022723"/>
    </source>
</evidence>
<keyword evidence="10" id="KW-1185">Reference proteome</keyword>
<evidence type="ECO:0000256" key="1">
    <source>
        <dbReference type="ARBA" id="ARBA00004167"/>
    </source>
</evidence>
<dbReference type="GO" id="GO:0005506">
    <property type="term" value="F:iron ion binding"/>
    <property type="evidence" value="ECO:0007669"/>
    <property type="project" value="InterPro"/>
</dbReference>
<sequence length="440" mass="49693">MTSVSVLAISLALVASASIVRCIQWYYGHQRLIGHQVAKSRQIADFSFLNAKTLEDRLRLRAKPNIRLVKAFGLDNSFTTCDRQVHQEFLKTANNAIRLVNTHNWIKLGEDTRTVLDLCLQQFSDEMPYIPLAPNSSNNVEVLRLVSFSVVLRVLFDVELLAIDLDETRKATDAINRLWIQSKNCHCIPSPYDKKLLNNALGRLLPDETLHDNCTSPLNLIMPAYETLWRVVLLTFVSIAGRDVDPSTLEELQQAVKNVPHCFCKNNEAEMRALAIAKEGLRLYPPTRRIYRGMSTTNDEGGVVIADVEACHRDQQVWGADALQFKPTRFHSWFGEEATKKSGHTTQSDVYTKDWEKLSYFPFGVGKHLCPAAAGFGEKMIALLVVELTRRFGTQQTGLEIHFGDVDIQHRVCTLLPSGRNDMENWVLEAKGQDITLVVD</sequence>
<evidence type="ECO:0000256" key="6">
    <source>
        <dbReference type="ARBA" id="ARBA00023136"/>
    </source>
</evidence>
<accession>A0A553I4H5</accession>
<dbReference type="OrthoDB" id="10029320at2759"/>
<keyword evidence="2" id="KW-0812">Transmembrane</keyword>
<evidence type="ECO:0000256" key="5">
    <source>
        <dbReference type="ARBA" id="ARBA00023004"/>
    </source>
</evidence>
<evidence type="ECO:0000256" key="8">
    <source>
        <dbReference type="SAM" id="SignalP"/>
    </source>
</evidence>
<keyword evidence="7" id="KW-0503">Monooxygenase</keyword>
<dbReference type="Pfam" id="PF00067">
    <property type="entry name" value="p450"/>
    <property type="match status" value="1"/>
</dbReference>
<dbReference type="Proteomes" id="UP000319160">
    <property type="component" value="Unassembled WGS sequence"/>
</dbReference>
<evidence type="ECO:0000313" key="10">
    <source>
        <dbReference type="Proteomes" id="UP000319160"/>
    </source>
</evidence>
<protein>
    <recommendedName>
        <fullName evidence="11">Cytochrome P450</fullName>
    </recommendedName>
</protein>
<dbReference type="PANTHER" id="PTHR24298">
    <property type="entry name" value="FLAVONOID 3'-MONOOXYGENASE-RELATED"/>
    <property type="match status" value="1"/>
</dbReference>
<dbReference type="InterPro" id="IPR017972">
    <property type="entry name" value="Cyt_P450_CS"/>
</dbReference>
<dbReference type="Gene3D" id="1.10.630.10">
    <property type="entry name" value="Cytochrome P450"/>
    <property type="match status" value="1"/>
</dbReference>
<evidence type="ECO:0000256" key="2">
    <source>
        <dbReference type="ARBA" id="ARBA00022692"/>
    </source>
</evidence>
<keyword evidence="4" id="KW-1133">Transmembrane helix</keyword>
<dbReference type="InterPro" id="IPR051103">
    <property type="entry name" value="Plant_metabolite_P450s"/>
</dbReference>
<dbReference type="InterPro" id="IPR001128">
    <property type="entry name" value="Cyt_P450"/>
</dbReference>
<comment type="subcellular location">
    <subcellularLocation>
        <location evidence="1">Membrane</location>
        <topology evidence="1">Single-pass membrane protein</topology>
    </subcellularLocation>
</comment>
<evidence type="ECO:0008006" key="11">
    <source>
        <dbReference type="Google" id="ProtNLM"/>
    </source>
</evidence>
<evidence type="ECO:0000313" key="9">
    <source>
        <dbReference type="EMBL" id="TRX95091.1"/>
    </source>
</evidence>
<dbReference type="PANTHER" id="PTHR24298:SF45">
    <property type="entry name" value="FLAVONOID 3'-MONOOXYGENASE"/>
    <property type="match status" value="1"/>
</dbReference>
<organism evidence="9 10">
    <name type="scientific">Xylaria flabelliformis</name>
    <dbReference type="NCBI Taxonomy" id="2512241"/>
    <lineage>
        <taxon>Eukaryota</taxon>
        <taxon>Fungi</taxon>
        <taxon>Dikarya</taxon>
        <taxon>Ascomycota</taxon>
        <taxon>Pezizomycotina</taxon>
        <taxon>Sordariomycetes</taxon>
        <taxon>Xylariomycetidae</taxon>
        <taxon>Xylariales</taxon>
        <taxon>Xylariaceae</taxon>
        <taxon>Xylaria</taxon>
    </lineage>
</organism>
<dbReference type="InterPro" id="IPR036396">
    <property type="entry name" value="Cyt_P450_sf"/>
</dbReference>
<keyword evidence="5 7" id="KW-0408">Iron</keyword>
<dbReference type="EMBL" id="VFLP01000018">
    <property type="protein sequence ID" value="TRX95091.1"/>
    <property type="molecule type" value="Genomic_DNA"/>
</dbReference>
<dbReference type="STRING" id="2512241.A0A553I4H5"/>
<dbReference type="AlphaFoldDB" id="A0A553I4H5"/>
<name>A0A553I4H5_9PEZI</name>
<keyword evidence="7" id="KW-0560">Oxidoreductase</keyword>
<dbReference type="GO" id="GO:0016709">
    <property type="term" value="F:oxidoreductase activity, acting on paired donors, with incorporation or reduction of molecular oxygen, NAD(P)H as one donor, and incorporation of one atom of oxygen"/>
    <property type="evidence" value="ECO:0007669"/>
    <property type="project" value="TreeGrafter"/>
</dbReference>
<feature type="signal peptide" evidence="8">
    <location>
        <begin position="1"/>
        <end position="22"/>
    </location>
</feature>
<evidence type="ECO:0000256" key="7">
    <source>
        <dbReference type="RuleBase" id="RU000461"/>
    </source>
</evidence>
<comment type="caution">
    <text evidence="9">The sequence shown here is derived from an EMBL/GenBank/DDBJ whole genome shotgun (WGS) entry which is preliminary data.</text>
</comment>
<keyword evidence="8" id="KW-0732">Signal</keyword>
<evidence type="ECO:0000256" key="4">
    <source>
        <dbReference type="ARBA" id="ARBA00022989"/>
    </source>
</evidence>
<keyword evidence="7" id="KW-0349">Heme</keyword>
<keyword evidence="3 7" id="KW-0479">Metal-binding</keyword>
<keyword evidence="6" id="KW-0472">Membrane</keyword>
<dbReference type="GO" id="GO:0016020">
    <property type="term" value="C:membrane"/>
    <property type="evidence" value="ECO:0007669"/>
    <property type="project" value="UniProtKB-SubCell"/>
</dbReference>
<dbReference type="PROSITE" id="PS00086">
    <property type="entry name" value="CYTOCHROME_P450"/>
    <property type="match status" value="1"/>
</dbReference>
<gene>
    <name evidence="9" type="ORF">FHL15_004176</name>
</gene>
<dbReference type="GO" id="GO:0020037">
    <property type="term" value="F:heme binding"/>
    <property type="evidence" value="ECO:0007669"/>
    <property type="project" value="InterPro"/>
</dbReference>
<dbReference type="SUPFAM" id="SSF48264">
    <property type="entry name" value="Cytochrome P450"/>
    <property type="match status" value="1"/>
</dbReference>